<feature type="compositionally biased region" description="Polar residues" evidence="1">
    <location>
        <begin position="421"/>
        <end position="436"/>
    </location>
</feature>
<dbReference type="AlphaFoldDB" id="A0A6C0ATB6"/>
<accession>A0A6C0ATB6</accession>
<sequence length="970" mass="99578">MADPYEYVDAAQQYRGIIEGRLSISFSREFVLPPRSLLRYVVVGPGADAVGGGGGGGGAVRSSSITSQDDPIKLRFTLDTAFTRVEVVNASGAATLLTNAAPGAPASGNSGGTGNAGQRSAAGANPSNGEAVTLWGDTPVRYGRGGAGTNGTPWVPQTYGQGGDSAASGSPGTPEGAPGAVLIWITRPLVVAHTATLLSVVRRAGQVDGLLTDMPLAGPAVPQHGLTFTGAPVAETSLDMYYAPLPILDAAYLRYVTAAEPNGVLPVSDVVETQPCVHQAASLPGRVIVLVRGTGWGVDRQLVLAHPGSTLSTLRVPAGFTATYSAGETLLTTSVPYADDAFYRFVFAAPTATDVVRVTGAVASNPVIGASQTFNFTVPQLGDTGVITRDGVLPTGERDVATAVMWTGDVLETREFAANADPTTSGVPRTPSSTLTEAPFGAPTAKLTLTDITAEFPLASPSGGATLVNATATGPDDVYPYDAYDRVHFQTRGQGVASTLTLPSTTQFYTQPDAPGVTGVFEDPVNGETLVVSTNPSVAPRRVETSFGVYAFETAGPALLSSAGGFATDPRGVTLRPLDVDGAGAGRPLLEAAYDSAVPRVGGNPGVAAIPPHVYADVLRDEGAPTQRLRVYDALYGALLLAVQLSPTSFAVGHIMNAEATYTVTAASGGSVAGSASATPAPLAQDDMGLLPPGAVAIFSGGLTLDGVVFRVLGRMVQPRVVALPNAGVLSSTTTRTMALRTVQRDTLTMGTFVNAGNTGFDSVPLGLHYVDTDALLLSLDDGVLATGERAPFRVPRLPTAGLQRTAITRAADALRVVQLGAQGADGEVPVDGITPVDGFVYGPFMAYPDEVILPDPEPPGPPQCVGRRLPTVQKYGVPPAVVKFLGVTLTKQTVGSRTDTAGARQRLPYNALAALAWMAQYSANVRGEDLAFAAMAGCPPPLLAALRLLPVPVPEAAFAAAEACFGTRV</sequence>
<reference evidence="2" key="1">
    <citation type="journal article" date="2020" name="Nature">
        <title>Giant virus diversity and host interactions through global metagenomics.</title>
        <authorList>
            <person name="Schulz F."/>
            <person name="Roux S."/>
            <person name="Paez-Espino D."/>
            <person name="Jungbluth S."/>
            <person name="Walsh D.A."/>
            <person name="Denef V.J."/>
            <person name="McMahon K.D."/>
            <person name="Konstantinidis K.T."/>
            <person name="Eloe-Fadrosh E.A."/>
            <person name="Kyrpides N.C."/>
            <person name="Woyke T."/>
        </authorList>
    </citation>
    <scope>NUCLEOTIDE SEQUENCE</scope>
    <source>
        <strain evidence="2">GVMAG-S-1103017-74</strain>
    </source>
</reference>
<evidence type="ECO:0000313" key="2">
    <source>
        <dbReference type="EMBL" id="QHS82968.1"/>
    </source>
</evidence>
<protein>
    <submittedName>
        <fullName evidence="2">Uncharacterized protein</fullName>
    </submittedName>
</protein>
<dbReference type="EMBL" id="MN740864">
    <property type="protein sequence ID" value="QHS82968.1"/>
    <property type="molecule type" value="Genomic_DNA"/>
</dbReference>
<organism evidence="2">
    <name type="scientific">viral metagenome</name>
    <dbReference type="NCBI Taxonomy" id="1070528"/>
    <lineage>
        <taxon>unclassified sequences</taxon>
        <taxon>metagenomes</taxon>
        <taxon>organismal metagenomes</taxon>
    </lineage>
</organism>
<name>A0A6C0ATB6_9ZZZZ</name>
<proteinExistence type="predicted"/>
<evidence type="ECO:0000256" key="1">
    <source>
        <dbReference type="SAM" id="MobiDB-lite"/>
    </source>
</evidence>
<feature type="region of interest" description="Disordered" evidence="1">
    <location>
        <begin position="420"/>
        <end position="439"/>
    </location>
</feature>
<feature type="region of interest" description="Disordered" evidence="1">
    <location>
        <begin position="105"/>
        <end position="131"/>
    </location>
</feature>